<feature type="region of interest" description="Disordered" evidence="2">
    <location>
        <begin position="1"/>
        <end position="156"/>
    </location>
</feature>
<dbReference type="PANTHER" id="PTHR21974:SF2">
    <property type="entry name" value="RE15880P"/>
    <property type="match status" value="1"/>
</dbReference>
<feature type="coiled-coil region" evidence="1">
    <location>
        <begin position="234"/>
        <end position="299"/>
    </location>
</feature>
<feature type="compositionally biased region" description="Polar residues" evidence="2">
    <location>
        <begin position="87"/>
        <end position="104"/>
    </location>
</feature>
<dbReference type="PANTHER" id="PTHR21974">
    <property type="entry name" value="RE15880P"/>
    <property type="match status" value="1"/>
</dbReference>
<feature type="compositionally biased region" description="Acidic residues" evidence="2">
    <location>
        <begin position="525"/>
        <end position="535"/>
    </location>
</feature>
<dbReference type="EMBL" id="RCHS01000710">
    <property type="protein sequence ID" value="RMX57186.1"/>
    <property type="molecule type" value="Genomic_DNA"/>
</dbReference>
<feature type="compositionally biased region" description="Pro residues" evidence="2">
    <location>
        <begin position="565"/>
        <end position="579"/>
    </location>
</feature>
<name>A0A3M6UU38_POCDA</name>
<feature type="compositionally biased region" description="Basic and acidic residues" evidence="2">
    <location>
        <begin position="19"/>
        <end position="53"/>
    </location>
</feature>
<dbReference type="Proteomes" id="UP000275408">
    <property type="component" value="Unassembled WGS sequence"/>
</dbReference>
<dbReference type="OMA" id="GINRWQD"/>
<evidence type="ECO:0000313" key="3">
    <source>
        <dbReference type="EMBL" id="RMX57186.1"/>
    </source>
</evidence>
<accession>A0A3M6UU38</accession>
<feature type="compositionally biased region" description="Low complexity" evidence="2">
    <location>
        <begin position="632"/>
        <end position="641"/>
    </location>
</feature>
<sequence>MGCGSSQVVAPEQNAIRNGDVKRESPRPNEQEHQPQPEVIRQETPKEKRKDSAKSSSSSSSSSRSSSAKSKKSRPETAPGGDAPAQIENQQPAQETEAPQSNNNKDSEGPVVVTTVVADEVEKVEEAPDETTTQGEGNTEGNEKPAEEQEHEKPNFSEDVLREFVEVENQIQTLEGKGAENEYPMKHARLVELYKKLSENTVKVQQLKAQTAKEYQDVVDVSAAYNVRSFFVSADQLNAEVAKERSEYVEALNKQEIAEQELESLKQQYQKLYNEVVSAKKDQDELQSLRNKEEELLGRIFNDSYGSDKEWKLEMELELLAERKTRISAANTRWHGASVYLTHATKQLSWSARRWAQISSHNVTLPVVKYTMVAETRNHIIAAIQNISSAYGSLKPVTAPYCTPEDLEVLKAITNSIFNDVNVPASYQKTYNVLCVIFSKCSSLLQWVNRVVEETISKDLAEVKKEFHEKYYELKEERMNLIKSKVKEKLGVELEMEVKRDEFVDDDSSAEEADIAKPGAVAKEEGDDQAPEPEDKEGLPAEAPPSGDGEAPAEAEAGGDSADAPPKPVPLSELAPPPNQEDLFGNIDQLKKQHEEELAEFEKQQELNKTRVEQGLQEKLRARRSRRRKMQAQEAEASALSGGEGSSEPPPPSEMGL</sequence>
<organism evidence="3 4">
    <name type="scientific">Pocillopora damicornis</name>
    <name type="common">Cauliflower coral</name>
    <name type="synonym">Millepora damicornis</name>
    <dbReference type="NCBI Taxonomy" id="46731"/>
    <lineage>
        <taxon>Eukaryota</taxon>
        <taxon>Metazoa</taxon>
        <taxon>Cnidaria</taxon>
        <taxon>Anthozoa</taxon>
        <taxon>Hexacorallia</taxon>
        <taxon>Scleractinia</taxon>
        <taxon>Astrocoeniina</taxon>
        <taxon>Pocilloporidae</taxon>
        <taxon>Pocillopora</taxon>
    </lineage>
</organism>
<evidence type="ECO:0000256" key="2">
    <source>
        <dbReference type="SAM" id="MobiDB-lite"/>
    </source>
</evidence>
<feature type="compositionally biased region" description="Basic residues" evidence="2">
    <location>
        <begin position="621"/>
        <end position="630"/>
    </location>
</feature>
<dbReference type="GO" id="GO:0005929">
    <property type="term" value="C:cilium"/>
    <property type="evidence" value="ECO:0007669"/>
    <property type="project" value="TreeGrafter"/>
</dbReference>
<protein>
    <submittedName>
        <fullName evidence="3">Uncharacterized protein</fullName>
    </submittedName>
</protein>
<comment type="caution">
    <text evidence="3">The sequence shown here is derived from an EMBL/GenBank/DDBJ whole genome shotgun (WGS) entry which is preliminary data.</text>
</comment>
<feature type="compositionally biased region" description="Low complexity" evidence="2">
    <location>
        <begin position="54"/>
        <end position="68"/>
    </location>
</feature>
<proteinExistence type="predicted"/>
<feature type="compositionally biased region" description="Low complexity" evidence="2">
    <location>
        <begin position="540"/>
        <end position="564"/>
    </location>
</feature>
<dbReference type="OrthoDB" id="6432391at2759"/>
<dbReference type="AlphaFoldDB" id="A0A3M6UU38"/>
<feature type="compositionally biased region" description="Acidic residues" evidence="2">
    <location>
        <begin position="503"/>
        <end position="513"/>
    </location>
</feature>
<feature type="compositionally biased region" description="Basic and acidic residues" evidence="2">
    <location>
        <begin position="589"/>
        <end position="620"/>
    </location>
</feature>
<feature type="compositionally biased region" description="Basic and acidic residues" evidence="2">
    <location>
        <begin position="141"/>
        <end position="156"/>
    </location>
</feature>
<feature type="region of interest" description="Disordered" evidence="2">
    <location>
        <begin position="503"/>
        <end position="657"/>
    </location>
</feature>
<reference evidence="3 4" key="1">
    <citation type="journal article" date="2018" name="Sci. Rep.">
        <title>Comparative analysis of the Pocillopora damicornis genome highlights role of immune system in coral evolution.</title>
        <authorList>
            <person name="Cunning R."/>
            <person name="Bay R.A."/>
            <person name="Gillette P."/>
            <person name="Baker A.C."/>
            <person name="Traylor-Knowles N."/>
        </authorList>
    </citation>
    <scope>NUCLEOTIDE SEQUENCE [LARGE SCALE GENOMIC DNA]</scope>
    <source>
        <strain evidence="3">RSMAS</strain>
        <tissue evidence="3">Whole animal</tissue>
    </source>
</reference>
<feature type="compositionally biased region" description="Low complexity" evidence="2">
    <location>
        <begin position="130"/>
        <end position="140"/>
    </location>
</feature>
<evidence type="ECO:0000313" key="4">
    <source>
        <dbReference type="Proteomes" id="UP000275408"/>
    </source>
</evidence>
<evidence type="ECO:0000256" key="1">
    <source>
        <dbReference type="SAM" id="Coils"/>
    </source>
</evidence>
<gene>
    <name evidence="3" type="ORF">pdam_00017944</name>
</gene>
<feature type="compositionally biased region" description="Pro residues" evidence="2">
    <location>
        <begin position="648"/>
        <end position="657"/>
    </location>
</feature>
<keyword evidence="1" id="KW-0175">Coiled coil</keyword>
<keyword evidence="4" id="KW-1185">Reference proteome</keyword>